<evidence type="ECO:0000256" key="5">
    <source>
        <dbReference type="ARBA" id="ARBA00023136"/>
    </source>
</evidence>
<feature type="region of interest" description="Disordered" evidence="9">
    <location>
        <begin position="1"/>
        <end position="21"/>
    </location>
</feature>
<dbReference type="AlphaFoldDB" id="A0A1W0X7X0"/>
<keyword evidence="3 10" id="KW-1133">Transmembrane helix</keyword>
<feature type="compositionally biased region" description="Polar residues" evidence="9">
    <location>
        <begin position="236"/>
        <end position="249"/>
    </location>
</feature>
<feature type="transmembrane region" description="Helical" evidence="10">
    <location>
        <begin position="106"/>
        <end position="127"/>
    </location>
</feature>
<feature type="compositionally biased region" description="Basic and acidic residues" evidence="9">
    <location>
        <begin position="265"/>
        <end position="276"/>
    </location>
</feature>
<dbReference type="GO" id="GO:0004930">
    <property type="term" value="F:G protein-coupled receptor activity"/>
    <property type="evidence" value="ECO:0007669"/>
    <property type="project" value="UniProtKB-KW"/>
</dbReference>
<keyword evidence="8" id="KW-0716">Sensory transduction</keyword>
<dbReference type="Proteomes" id="UP000192578">
    <property type="component" value="Unassembled WGS sequence"/>
</dbReference>
<protein>
    <recommendedName>
        <fullName evidence="11">G-protein coupled receptors family 1 profile domain-containing protein</fullName>
    </recommendedName>
</protein>
<feature type="transmembrane region" description="Helical" evidence="10">
    <location>
        <begin position="147"/>
        <end position="169"/>
    </location>
</feature>
<dbReference type="PANTHER" id="PTHR24240">
    <property type="entry name" value="OPSIN"/>
    <property type="match status" value="1"/>
</dbReference>
<evidence type="ECO:0000313" key="13">
    <source>
        <dbReference type="Proteomes" id="UP000192578"/>
    </source>
</evidence>
<keyword evidence="13" id="KW-1185">Reference proteome</keyword>
<dbReference type="Pfam" id="PF00001">
    <property type="entry name" value="7tm_1"/>
    <property type="match status" value="1"/>
</dbReference>
<evidence type="ECO:0000256" key="1">
    <source>
        <dbReference type="ARBA" id="ARBA00004141"/>
    </source>
</evidence>
<evidence type="ECO:0000256" key="3">
    <source>
        <dbReference type="ARBA" id="ARBA00022989"/>
    </source>
</evidence>
<evidence type="ECO:0000256" key="9">
    <source>
        <dbReference type="SAM" id="MobiDB-lite"/>
    </source>
</evidence>
<proteinExistence type="predicted"/>
<evidence type="ECO:0000256" key="10">
    <source>
        <dbReference type="SAM" id="Phobius"/>
    </source>
</evidence>
<evidence type="ECO:0000256" key="8">
    <source>
        <dbReference type="ARBA" id="ARBA00023305"/>
    </source>
</evidence>
<dbReference type="InterPro" id="IPR000276">
    <property type="entry name" value="GPCR_Rhodpsn"/>
</dbReference>
<keyword evidence="2 10" id="KW-0812">Transmembrane</keyword>
<evidence type="ECO:0000313" key="12">
    <source>
        <dbReference type="EMBL" id="OQV23625.1"/>
    </source>
</evidence>
<dbReference type="InterPro" id="IPR017452">
    <property type="entry name" value="GPCR_Rhodpsn_7TM"/>
</dbReference>
<keyword evidence="8" id="KW-0844">Vision</keyword>
<dbReference type="PROSITE" id="PS50262">
    <property type="entry name" value="G_PROTEIN_RECEP_F1_2"/>
    <property type="match status" value="1"/>
</dbReference>
<feature type="region of interest" description="Disordered" evidence="9">
    <location>
        <begin position="235"/>
        <end position="285"/>
    </location>
</feature>
<feature type="domain" description="G-protein coupled receptors family 1 profile" evidence="11">
    <location>
        <begin position="46"/>
        <end position="377"/>
    </location>
</feature>
<dbReference type="GO" id="GO:0016020">
    <property type="term" value="C:membrane"/>
    <property type="evidence" value="ECO:0007669"/>
    <property type="project" value="UniProtKB-SubCell"/>
</dbReference>
<dbReference type="InterPro" id="IPR050125">
    <property type="entry name" value="GPCR_opsins"/>
</dbReference>
<dbReference type="SUPFAM" id="SSF81321">
    <property type="entry name" value="Family A G protein-coupled receptor-like"/>
    <property type="match status" value="1"/>
</dbReference>
<comment type="caution">
    <text evidence="12">The sequence shown here is derived from an EMBL/GenBank/DDBJ whole genome shotgun (WGS) entry which is preliminary data.</text>
</comment>
<evidence type="ECO:0000256" key="7">
    <source>
        <dbReference type="ARBA" id="ARBA00023224"/>
    </source>
</evidence>
<feature type="transmembrane region" description="Helical" evidence="10">
    <location>
        <begin position="363"/>
        <end position="381"/>
    </location>
</feature>
<keyword evidence="5 10" id="KW-0472">Membrane</keyword>
<feature type="transmembrane region" description="Helical" evidence="10">
    <location>
        <begin position="33"/>
        <end position="55"/>
    </location>
</feature>
<dbReference type="CDD" id="cd00637">
    <property type="entry name" value="7tm_classA_rhodopsin-like"/>
    <property type="match status" value="1"/>
</dbReference>
<organism evidence="12 13">
    <name type="scientific">Hypsibius exemplaris</name>
    <name type="common">Freshwater tardigrade</name>
    <dbReference type="NCBI Taxonomy" id="2072580"/>
    <lineage>
        <taxon>Eukaryota</taxon>
        <taxon>Metazoa</taxon>
        <taxon>Ecdysozoa</taxon>
        <taxon>Tardigrada</taxon>
        <taxon>Eutardigrada</taxon>
        <taxon>Parachela</taxon>
        <taxon>Hypsibioidea</taxon>
        <taxon>Hypsibiidae</taxon>
        <taxon>Hypsibius</taxon>
    </lineage>
</organism>
<gene>
    <name evidence="12" type="ORF">BV898_02368</name>
</gene>
<name>A0A1W0X7X0_HYPEX</name>
<feature type="compositionally biased region" description="Low complexity" evidence="9">
    <location>
        <begin position="8"/>
        <end position="19"/>
    </location>
</feature>
<keyword evidence="6" id="KW-0675">Receptor</keyword>
<evidence type="ECO:0000256" key="6">
    <source>
        <dbReference type="ARBA" id="ARBA00023170"/>
    </source>
</evidence>
<feature type="transmembrane region" description="Helical" evidence="10">
    <location>
        <begin position="202"/>
        <end position="224"/>
    </location>
</feature>
<dbReference type="EMBL" id="MTYJ01000010">
    <property type="protein sequence ID" value="OQV23625.1"/>
    <property type="molecule type" value="Genomic_DNA"/>
</dbReference>
<evidence type="ECO:0000256" key="4">
    <source>
        <dbReference type="ARBA" id="ARBA00023040"/>
    </source>
</evidence>
<evidence type="ECO:0000256" key="2">
    <source>
        <dbReference type="ARBA" id="ARBA00022692"/>
    </source>
</evidence>
<dbReference type="OrthoDB" id="2101615at2759"/>
<dbReference type="PRINTS" id="PR00237">
    <property type="entry name" value="GPCRRHODOPSN"/>
</dbReference>
<feature type="transmembrane region" description="Helical" evidence="10">
    <location>
        <begin position="319"/>
        <end position="343"/>
    </location>
</feature>
<sequence>MANATVHNTTTASQSNNTSEYTLEPPASWTSTAVFYLVVLILGLLGNGPTLLVLLTDQRLRTTPFNLYVANLLSANLFDLLTQYVMSVIAERQPGHWYMGNAACTLYQYCQGLISGVQLQTHAVIALNRAWAILYPVSYRSWHTTRFACLACAGIWIYAVMWFAFAPILDDLVNRKDIRKEGCMSDYIADPRRLLWSRMVDLLYNFITIACVLLSFALVSVKLYRQLRERQRRHQGTVQLASGGATASNAPAGDRTHSKSPTSRAKGDERTTHGGIDDGTLATVGEDDHGEDLVATCSREGQQGPRLVARLNRSAIRKYILLTILTCSVAVFYCPALFFYVFYDFIPNFMDQPGVGKLFQAAWMTWPCQLVVDPILFALTLDPLRQAMRRILAKILRQGPHPGRVQPGG</sequence>
<keyword evidence="4" id="KW-0297">G-protein coupled receptor</keyword>
<dbReference type="GO" id="GO:0007601">
    <property type="term" value="P:visual perception"/>
    <property type="evidence" value="ECO:0007669"/>
    <property type="project" value="UniProtKB-KW"/>
</dbReference>
<evidence type="ECO:0000259" key="11">
    <source>
        <dbReference type="PROSITE" id="PS50262"/>
    </source>
</evidence>
<accession>A0A1W0X7X0</accession>
<feature type="transmembrane region" description="Helical" evidence="10">
    <location>
        <begin position="67"/>
        <end position="86"/>
    </location>
</feature>
<comment type="subcellular location">
    <subcellularLocation>
        <location evidence="1">Membrane</location>
        <topology evidence="1">Multi-pass membrane protein</topology>
    </subcellularLocation>
</comment>
<reference evidence="13" key="1">
    <citation type="submission" date="2017-01" db="EMBL/GenBank/DDBJ databases">
        <title>Comparative genomics of anhydrobiosis in the tardigrade Hypsibius dujardini.</title>
        <authorList>
            <person name="Yoshida Y."/>
            <person name="Koutsovoulos G."/>
            <person name="Laetsch D."/>
            <person name="Stevens L."/>
            <person name="Kumar S."/>
            <person name="Horikawa D."/>
            <person name="Ishino K."/>
            <person name="Komine S."/>
            <person name="Tomita M."/>
            <person name="Blaxter M."/>
            <person name="Arakawa K."/>
        </authorList>
    </citation>
    <scope>NUCLEOTIDE SEQUENCE [LARGE SCALE GENOMIC DNA]</scope>
    <source>
        <strain evidence="13">Z151</strain>
    </source>
</reference>
<keyword evidence="7" id="KW-0807">Transducer</keyword>
<dbReference type="Gene3D" id="1.20.1070.10">
    <property type="entry name" value="Rhodopsin 7-helix transmembrane proteins"/>
    <property type="match status" value="1"/>
</dbReference>